<dbReference type="OrthoDB" id="6021714at2759"/>
<comment type="subcellular location">
    <subcellularLocation>
        <location evidence="1">Nucleus</location>
    </subcellularLocation>
</comment>
<keyword evidence="3" id="KW-0805">Transcription regulation</keyword>
<dbReference type="SMART" id="SM00091">
    <property type="entry name" value="PAS"/>
    <property type="match status" value="2"/>
</dbReference>
<keyword evidence="4" id="KW-0804">Transcription</keyword>
<accession>A0A9W2ZV59</accession>
<organism evidence="8 9">
    <name type="scientific">Biomphalaria glabrata</name>
    <name type="common">Bloodfluke planorb</name>
    <name type="synonym">Freshwater snail</name>
    <dbReference type="NCBI Taxonomy" id="6526"/>
    <lineage>
        <taxon>Eukaryota</taxon>
        <taxon>Metazoa</taxon>
        <taxon>Spiralia</taxon>
        <taxon>Lophotrochozoa</taxon>
        <taxon>Mollusca</taxon>
        <taxon>Gastropoda</taxon>
        <taxon>Heterobranchia</taxon>
        <taxon>Euthyneura</taxon>
        <taxon>Panpulmonata</taxon>
        <taxon>Hygrophila</taxon>
        <taxon>Lymnaeoidea</taxon>
        <taxon>Planorbidae</taxon>
        <taxon>Biomphalaria</taxon>
    </lineage>
</organism>
<feature type="compositionally biased region" description="Polar residues" evidence="6">
    <location>
        <begin position="1507"/>
        <end position="1548"/>
    </location>
</feature>
<evidence type="ECO:0000256" key="1">
    <source>
        <dbReference type="ARBA" id="ARBA00004123"/>
    </source>
</evidence>
<evidence type="ECO:0000256" key="3">
    <source>
        <dbReference type="ARBA" id="ARBA00023015"/>
    </source>
</evidence>
<evidence type="ECO:0000256" key="5">
    <source>
        <dbReference type="ARBA" id="ARBA00023242"/>
    </source>
</evidence>
<dbReference type="Proteomes" id="UP001165740">
    <property type="component" value="Chromosome 3"/>
</dbReference>
<proteinExistence type="predicted"/>
<dbReference type="SUPFAM" id="SSF55785">
    <property type="entry name" value="PYP-like sensor domain (PAS domain)"/>
    <property type="match status" value="2"/>
</dbReference>
<dbReference type="InterPro" id="IPR013767">
    <property type="entry name" value="PAS_fold"/>
</dbReference>
<dbReference type="SMART" id="SM00086">
    <property type="entry name" value="PAC"/>
    <property type="match status" value="1"/>
</dbReference>
<dbReference type="GO" id="GO:0000981">
    <property type="term" value="F:DNA-binding transcription factor activity, RNA polymerase II-specific"/>
    <property type="evidence" value="ECO:0007669"/>
    <property type="project" value="TreeGrafter"/>
</dbReference>
<dbReference type="InterPro" id="IPR035965">
    <property type="entry name" value="PAS-like_dom_sf"/>
</dbReference>
<dbReference type="CDD" id="cd00130">
    <property type="entry name" value="PAS"/>
    <property type="match status" value="2"/>
</dbReference>
<dbReference type="Pfam" id="PF00989">
    <property type="entry name" value="PAS"/>
    <property type="match status" value="1"/>
</dbReference>
<keyword evidence="8" id="KW-1185">Reference proteome</keyword>
<keyword evidence="5" id="KW-0539">Nucleus</keyword>
<dbReference type="OMA" id="CINICTP"/>
<dbReference type="PANTHER" id="PTHR23043">
    <property type="entry name" value="HYPOXIA-INDUCIBLE FACTOR 1 ALPHA"/>
    <property type="match status" value="1"/>
</dbReference>
<dbReference type="Pfam" id="PF14598">
    <property type="entry name" value="PAS_11"/>
    <property type="match status" value="1"/>
</dbReference>
<reference evidence="9 10" key="1">
    <citation type="submission" date="2025-04" db="UniProtKB">
        <authorList>
            <consortium name="RefSeq"/>
        </authorList>
    </citation>
    <scope>IDENTIFICATION</scope>
</reference>
<feature type="compositionally biased region" description="Polar residues" evidence="6">
    <location>
        <begin position="926"/>
        <end position="942"/>
    </location>
</feature>
<dbReference type="InterPro" id="IPR000014">
    <property type="entry name" value="PAS"/>
</dbReference>
<protein>
    <submittedName>
        <fullName evidence="9 10">Serine-rich adhesin for platelets-like isoform X1</fullName>
    </submittedName>
</protein>
<feature type="region of interest" description="Disordered" evidence="6">
    <location>
        <begin position="1075"/>
        <end position="1117"/>
    </location>
</feature>
<evidence type="ECO:0000256" key="6">
    <source>
        <dbReference type="SAM" id="MobiDB-lite"/>
    </source>
</evidence>
<dbReference type="GeneID" id="106054208"/>
<dbReference type="GO" id="GO:0005634">
    <property type="term" value="C:nucleus"/>
    <property type="evidence" value="ECO:0007669"/>
    <property type="project" value="UniProtKB-SubCell"/>
</dbReference>
<feature type="domain" description="PAS" evidence="7">
    <location>
        <begin position="327"/>
        <end position="375"/>
    </location>
</feature>
<feature type="domain" description="PAS" evidence="7">
    <location>
        <begin position="451"/>
        <end position="509"/>
    </location>
</feature>
<gene>
    <name evidence="9 10" type="primary">LOC106054208</name>
</gene>
<keyword evidence="2" id="KW-0677">Repeat</keyword>
<evidence type="ECO:0000256" key="4">
    <source>
        <dbReference type="ARBA" id="ARBA00023163"/>
    </source>
</evidence>
<dbReference type="Gene3D" id="3.30.450.20">
    <property type="entry name" value="PAS domain"/>
    <property type="match status" value="2"/>
</dbReference>
<dbReference type="InterPro" id="IPR001610">
    <property type="entry name" value="PAC"/>
</dbReference>
<dbReference type="PROSITE" id="PS50112">
    <property type="entry name" value="PAS"/>
    <property type="match status" value="2"/>
</dbReference>
<feature type="region of interest" description="Disordered" evidence="6">
    <location>
        <begin position="1503"/>
        <end position="1585"/>
    </location>
</feature>
<feature type="region of interest" description="Disordered" evidence="6">
    <location>
        <begin position="1275"/>
        <end position="1314"/>
    </location>
</feature>
<dbReference type="RefSeq" id="XP_055878784.1">
    <property type="nucleotide sequence ID" value="XM_056022809.1"/>
</dbReference>
<evidence type="ECO:0000256" key="2">
    <source>
        <dbReference type="ARBA" id="ARBA00022737"/>
    </source>
</evidence>
<sequence>MTCKAANFGGFPHKRLKTESALVGDTFDVQRGPHLSILMCGTKATTGHREPISQVITRANKSSTLKHVLEDGLDTCRQTRSGGAVVNHEESPRPLTLCWLKKKTPASPTYSKKTCQTSLTLTLSNSSSAARIHLDSRLNSRKRVSQEDCNVLIASKRKKQDTNQSSEDAITCSEPHELHPLACSLDQAIPLNDDQRDADIELGDGDVYEKQTNGFVPQCFEVFVQTGPTISAPALPETPFDEDSDDLQARLEKQRRYREGLEKGMRNFLNQTLSVSLSTSELPEPEMSDQGTLLRSEAGQVNVQSNDQVVPHSVRPVFQMTDESHLMLEAAQGFVVMIDKQLRILYVSENVQQHLGHEQINMLGQDIEDYLHPKDVCEFKDQMSSKPSRLEHGGGRRMSRRMFYVGMKFCFQKAGSRHKDTGYTFVQWNAKVQFKRKSDHVQVQHLVALCRPVRTDSILELRLEGNMFISRHDLSFHFIYCDPRIINLIGYEPTDLIGRTAYQFHCPRDVLICKQCHKLLILSGSSKSDYYRFLSRSGKWVWLCTHATIVYDTTKKPQYVVCKNYVISEKEAREKLTQECQDFSDMKCLGFSLETDLPHIEHSPDKSLSLLDQQEEDGEALVHQLLSSRPVDVSDNPYARPRKKRNVPRVVGMGVSFPPGGAKNATFDADFRKDVIGRQGLTVSSHLDKLSSIDMLTSFDQLLTSQTQLDDANTLSLDSYTLPSSEDLAISFNDMLESSQTLQSIEESPVMTSDGQPNCHQLISGTLDSLDVPSSFGGYGEFQPDLIDLMDYAPNVTESSTVTPSLDETPSSEVMDYTPTTVYIKTTTNTFYRQPPGSISVLPQTFFMKSASNDSSNFVSRHPPTKSQNLQSSSKLLSLLKSSDTIEMPAPKVSVTNIPETVAKAKSTVSILNDVFLSQDKKSQSERGLTTPSAGYRQSTFGHTDKNVTVSSNSLHESCSDVLFPNTASEDVMTDSHSDPFLSQLTDSSLYTDIMDEDLCPKDLTDMPMLSLTCMTDDQMSEKHNSGSVILSSIGTTFSSSSMKELDSFLNIISPSSDSMVPLNDSQTIPATEKCSIASQPDLPPQVTKMAPMGWLSNESSSDSDNQGRDSDSQGRPSLLRSLLDKEGEVTQGPLTYKEWILEEALKKKNEFKRNRLSTRTSKHAANQRLRGSKCVRSTELPLPQSHASLFSKEMCQRKPTKELPLPPSAHRHKTPSSSQSSPTSSNEEMNLPDDLLDLAVEYCANLAPDQAEALLSDLNDTTSLEDNLYSLITSSPSQSKSLNTGGSKQISLLDSSPSQQSNNHLFSNASQPVSELAQPSKNLIGSTLGSSGHSVISVLSPPDGSVYKSSSGKDTNKMSLLRAAVTSPDVDKLIEQIPFGNIINFQQPPTDKKTDEPDVFITKVNGLQKMSVDESSQVNSVFKVPCLNNVRSPGKTSPSKAFQNSPLSTSDHIDAILFDHFYTASIATPHSPSAFINTSVESPGCVVSTRVQPESSPAPKVIFINRGTQGKAKSTPSSPRISPSGQCSPNSPRSMGASTSDLSSTRPISVMIMKKENHRSRRSKSIGIQTDNEPGEVYPEFERSSTDTILYPSVSRISPKMPFLPSPSPSDTTSLSTSPTMSELEKFLRGFSSPEESCFSGEEDSQRRRCTPFLQKLLTGELSKDNYQRIDQQMLERERRESISSGCSDYDMN</sequence>
<evidence type="ECO:0000313" key="8">
    <source>
        <dbReference type="Proteomes" id="UP001165740"/>
    </source>
</evidence>
<name>A0A9W2ZV59_BIOGL</name>
<dbReference type="PANTHER" id="PTHR23043:SF40">
    <property type="match status" value="1"/>
</dbReference>
<evidence type="ECO:0000313" key="9">
    <source>
        <dbReference type="RefSeq" id="XP_055878784.1"/>
    </source>
</evidence>
<feature type="compositionally biased region" description="Low complexity" evidence="6">
    <location>
        <begin position="1216"/>
        <end position="1226"/>
    </location>
</feature>
<evidence type="ECO:0000259" key="7">
    <source>
        <dbReference type="PROSITE" id="PS50112"/>
    </source>
</evidence>
<dbReference type="NCBIfam" id="TIGR00229">
    <property type="entry name" value="sensory_box"/>
    <property type="match status" value="1"/>
</dbReference>
<dbReference type="RefSeq" id="XP_055878785.1">
    <property type="nucleotide sequence ID" value="XM_056022810.1"/>
</dbReference>
<feature type="region of interest" description="Disordered" evidence="6">
    <location>
        <begin position="1154"/>
        <end position="1231"/>
    </location>
</feature>
<evidence type="ECO:0000313" key="10">
    <source>
        <dbReference type="RefSeq" id="XP_055878785.1"/>
    </source>
</evidence>
<feature type="region of interest" description="Disordered" evidence="6">
    <location>
        <begin position="921"/>
        <end position="942"/>
    </location>
</feature>
<dbReference type="GO" id="GO:0000977">
    <property type="term" value="F:RNA polymerase II transcription regulatory region sequence-specific DNA binding"/>
    <property type="evidence" value="ECO:0007669"/>
    <property type="project" value="TreeGrafter"/>
</dbReference>